<dbReference type="STRING" id="1314781.A0A165QMT0"/>
<dbReference type="OrthoDB" id="7777654at2759"/>
<dbReference type="InParanoid" id="A0A165QMT0"/>
<keyword evidence="4" id="KW-0560">Oxidoreductase</keyword>
<organism evidence="6 7">
    <name type="scientific">Exidia glandulosa HHB12029</name>
    <dbReference type="NCBI Taxonomy" id="1314781"/>
    <lineage>
        <taxon>Eukaryota</taxon>
        <taxon>Fungi</taxon>
        <taxon>Dikarya</taxon>
        <taxon>Basidiomycota</taxon>
        <taxon>Agaricomycotina</taxon>
        <taxon>Agaricomycetes</taxon>
        <taxon>Auriculariales</taxon>
        <taxon>Exidiaceae</taxon>
        <taxon>Exidia</taxon>
    </lineage>
</organism>
<dbReference type="InterPro" id="IPR050315">
    <property type="entry name" value="FAD-oxidoreductase_2"/>
</dbReference>
<dbReference type="Proteomes" id="UP000077266">
    <property type="component" value="Unassembled WGS sequence"/>
</dbReference>
<evidence type="ECO:0000313" key="6">
    <source>
        <dbReference type="EMBL" id="KZW03831.1"/>
    </source>
</evidence>
<keyword evidence="7" id="KW-1185">Reference proteome</keyword>
<gene>
    <name evidence="6" type="ORF">EXIGLDRAFT_715877</name>
</gene>
<evidence type="ECO:0000256" key="4">
    <source>
        <dbReference type="ARBA" id="ARBA00023002"/>
    </source>
</evidence>
<dbReference type="PANTHER" id="PTHR43400">
    <property type="entry name" value="FUMARATE REDUCTASE"/>
    <property type="match status" value="1"/>
</dbReference>
<evidence type="ECO:0000256" key="3">
    <source>
        <dbReference type="ARBA" id="ARBA00022827"/>
    </source>
</evidence>
<sequence length="526" mass="56672">MDYDVIVVGGGNAGFAAAISARQQLGSTGRVVILEKATSHGGGNTFYTAGAFRIAHAGLADLLSFSTSEIEPERVVLPPYTTEDFTEDIRRLGGGKADERLVKKVVEESHSVAEWLAREAGVKFVLSFNRQAYEVPDSKEDEERQARPSRFVFWGGLALRTEDGGKGMVQSYLETCQRLGIEIRYGSRACGLVVEDGAVCGVKLHSADQHGEETVIRARGGVILAAGGFSASKELRMKHLGPQWERALVRGTPHNEGDALEFAVRDAGARIGGDWSGCHATCWDAHAPPLGGDRDLTNQYTKSGYPLGLMLNAKGERFVDEGADFRNMTYAKYGRAILRQPGGYAFQIFDARTTPLLRKEEYADDIARKVIAPTLPALADALTLDGLECPKTFLGTVSDYNKSLVNSRADTFNPAIKDGLSTQATPSLTVPKTNWALPIDKPPFVAVKVTCGITFTFGGLEIDCGTANVVSERDGRAIDGLYCTGEMVGNLWWENYPGGSGLVAGAVFGRIAGREAALRAWHDAAN</sequence>
<evidence type="ECO:0000259" key="5">
    <source>
        <dbReference type="Pfam" id="PF00890"/>
    </source>
</evidence>
<keyword evidence="2" id="KW-0285">Flavoprotein</keyword>
<evidence type="ECO:0000313" key="7">
    <source>
        <dbReference type="Proteomes" id="UP000077266"/>
    </source>
</evidence>
<dbReference type="NCBIfam" id="NF006130">
    <property type="entry name" value="PRK08274.1"/>
    <property type="match status" value="1"/>
</dbReference>
<dbReference type="EMBL" id="KV425882">
    <property type="protein sequence ID" value="KZW03831.1"/>
    <property type="molecule type" value="Genomic_DNA"/>
</dbReference>
<proteinExistence type="predicted"/>
<feature type="domain" description="FAD-dependent oxidoreductase 2 FAD-binding" evidence="5">
    <location>
        <begin position="4"/>
        <end position="500"/>
    </location>
</feature>
<dbReference type="Gene3D" id="3.90.700.10">
    <property type="entry name" value="Succinate dehydrogenase/fumarate reductase flavoprotein, catalytic domain"/>
    <property type="match status" value="1"/>
</dbReference>
<dbReference type="InterPro" id="IPR036188">
    <property type="entry name" value="FAD/NAD-bd_sf"/>
</dbReference>
<accession>A0A165QMT0</accession>
<dbReference type="Gene3D" id="3.50.50.60">
    <property type="entry name" value="FAD/NAD(P)-binding domain"/>
    <property type="match status" value="1"/>
</dbReference>
<dbReference type="InterPro" id="IPR003953">
    <property type="entry name" value="FAD-dep_OxRdtase_2_FAD-bd"/>
</dbReference>
<dbReference type="PANTHER" id="PTHR43400:SF7">
    <property type="entry name" value="FAD-DEPENDENT OXIDOREDUCTASE 2 FAD BINDING DOMAIN-CONTAINING PROTEIN"/>
    <property type="match status" value="1"/>
</dbReference>
<evidence type="ECO:0000256" key="1">
    <source>
        <dbReference type="ARBA" id="ARBA00001974"/>
    </source>
</evidence>
<dbReference type="GO" id="GO:0016491">
    <property type="term" value="F:oxidoreductase activity"/>
    <property type="evidence" value="ECO:0007669"/>
    <property type="project" value="UniProtKB-KW"/>
</dbReference>
<comment type="cofactor">
    <cofactor evidence="1">
        <name>FAD</name>
        <dbReference type="ChEBI" id="CHEBI:57692"/>
    </cofactor>
</comment>
<name>A0A165QMT0_EXIGL</name>
<evidence type="ECO:0000256" key="2">
    <source>
        <dbReference type="ARBA" id="ARBA00022630"/>
    </source>
</evidence>
<reference evidence="6 7" key="1">
    <citation type="journal article" date="2016" name="Mol. Biol. Evol.">
        <title>Comparative Genomics of Early-Diverging Mushroom-Forming Fungi Provides Insights into the Origins of Lignocellulose Decay Capabilities.</title>
        <authorList>
            <person name="Nagy L.G."/>
            <person name="Riley R."/>
            <person name="Tritt A."/>
            <person name="Adam C."/>
            <person name="Daum C."/>
            <person name="Floudas D."/>
            <person name="Sun H."/>
            <person name="Yadav J.S."/>
            <person name="Pangilinan J."/>
            <person name="Larsson K.H."/>
            <person name="Matsuura K."/>
            <person name="Barry K."/>
            <person name="Labutti K."/>
            <person name="Kuo R."/>
            <person name="Ohm R.A."/>
            <person name="Bhattacharya S.S."/>
            <person name="Shirouzu T."/>
            <person name="Yoshinaga Y."/>
            <person name="Martin F.M."/>
            <person name="Grigoriev I.V."/>
            <person name="Hibbett D.S."/>
        </authorList>
    </citation>
    <scope>NUCLEOTIDE SEQUENCE [LARGE SCALE GENOMIC DNA]</scope>
    <source>
        <strain evidence="6 7">HHB12029</strain>
    </source>
</reference>
<keyword evidence="3" id="KW-0274">FAD</keyword>
<dbReference type="SUPFAM" id="SSF56425">
    <property type="entry name" value="Succinate dehydrogenase/fumarate reductase flavoprotein, catalytic domain"/>
    <property type="match status" value="1"/>
</dbReference>
<dbReference type="Pfam" id="PF00890">
    <property type="entry name" value="FAD_binding_2"/>
    <property type="match status" value="1"/>
</dbReference>
<dbReference type="SUPFAM" id="SSF51905">
    <property type="entry name" value="FAD/NAD(P)-binding domain"/>
    <property type="match status" value="1"/>
</dbReference>
<dbReference type="InterPro" id="IPR027477">
    <property type="entry name" value="Succ_DH/fumarate_Rdtase_cat_sf"/>
</dbReference>
<protein>
    <submittedName>
        <fullName evidence="6">FAD/NAD(P)-binding domain-containing protein</fullName>
    </submittedName>
</protein>
<dbReference type="AlphaFoldDB" id="A0A165QMT0"/>